<comment type="caution">
    <text evidence="2">The sequence shown here is derived from an EMBL/GenBank/DDBJ whole genome shotgun (WGS) entry which is preliminary data.</text>
</comment>
<gene>
    <name evidence="2" type="ORF">A2U01_0009574</name>
</gene>
<name>A0A392MNA1_9FABA</name>
<protein>
    <submittedName>
        <fullName evidence="2">Bifunctional aspartokinase/homoserine dehydrogenase chloroplastic-like</fullName>
    </submittedName>
</protein>
<evidence type="ECO:0000313" key="3">
    <source>
        <dbReference type="Proteomes" id="UP000265520"/>
    </source>
</evidence>
<accession>A0A392MNA1</accession>
<keyword evidence="1" id="KW-0521">NADP</keyword>
<keyword evidence="3" id="KW-1185">Reference proteome</keyword>
<dbReference type="AlphaFoldDB" id="A0A392MNA1"/>
<evidence type="ECO:0000313" key="2">
    <source>
        <dbReference type="EMBL" id="MCH88683.1"/>
    </source>
</evidence>
<dbReference type="GO" id="GO:0016301">
    <property type="term" value="F:kinase activity"/>
    <property type="evidence" value="ECO:0007669"/>
    <property type="project" value="UniProtKB-KW"/>
</dbReference>
<dbReference type="InterPro" id="IPR011147">
    <property type="entry name" value="Bifunc_Aspkin/hSer_DH"/>
</dbReference>
<evidence type="ECO:0000256" key="1">
    <source>
        <dbReference type="ARBA" id="ARBA00022857"/>
    </source>
</evidence>
<dbReference type="InterPro" id="IPR036393">
    <property type="entry name" value="AceGlu_kinase-like_sf"/>
</dbReference>
<dbReference type="SUPFAM" id="SSF53633">
    <property type="entry name" value="Carbamate kinase-like"/>
    <property type="match status" value="1"/>
</dbReference>
<dbReference type="PANTHER" id="PTHR43070:SF5">
    <property type="entry name" value="HOMOSERINE DEHYDROGENASE"/>
    <property type="match status" value="1"/>
</dbReference>
<keyword evidence="2" id="KW-0808">Transferase</keyword>
<dbReference type="PANTHER" id="PTHR43070">
    <property type="match status" value="1"/>
</dbReference>
<dbReference type="Proteomes" id="UP000265520">
    <property type="component" value="Unassembled WGS sequence"/>
</dbReference>
<dbReference type="GO" id="GO:0004412">
    <property type="term" value="F:homoserine dehydrogenase activity"/>
    <property type="evidence" value="ECO:0007669"/>
    <property type="project" value="InterPro"/>
</dbReference>
<reference evidence="2 3" key="1">
    <citation type="journal article" date="2018" name="Front. Plant Sci.">
        <title>Red Clover (Trifolium pratense) and Zigzag Clover (T. medium) - A Picture of Genomic Similarities and Differences.</title>
        <authorList>
            <person name="Dluhosova J."/>
            <person name="Istvanek J."/>
            <person name="Nedelnik J."/>
            <person name="Repkova J."/>
        </authorList>
    </citation>
    <scope>NUCLEOTIDE SEQUENCE [LARGE SCALE GENOMIC DNA]</scope>
    <source>
        <strain evidence="3">cv. 10/8</strain>
        <tissue evidence="2">Leaf</tissue>
    </source>
</reference>
<organism evidence="2 3">
    <name type="scientific">Trifolium medium</name>
    <dbReference type="NCBI Taxonomy" id="97028"/>
    <lineage>
        <taxon>Eukaryota</taxon>
        <taxon>Viridiplantae</taxon>
        <taxon>Streptophyta</taxon>
        <taxon>Embryophyta</taxon>
        <taxon>Tracheophyta</taxon>
        <taxon>Spermatophyta</taxon>
        <taxon>Magnoliopsida</taxon>
        <taxon>eudicotyledons</taxon>
        <taxon>Gunneridae</taxon>
        <taxon>Pentapetalae</taxon>
        <taxon>rosids</taxon>
        <taxon>fabids</taxon>
        <taxon>Fabales</taxon>
        <taxon>Fabaceae</taxon>
        <taxon>Papilionoideae</taxon>
        <taxon>50 kb inversion clade</taxon>
        <taxon>NPAAA clade</taxon>
        <taxon>Hologalegina</taxon>
        <taxon>IRL clade</taxon>
        <taxon>Trifolieae</taxon>
        <taxon>Trifolium</taxon>
    </lineage>
</organism>
<sequence length="153" mass="17184">MSKVTDMMYDLIHKAQTQDKSYISALDAVSDKHCLTAHELFDGNDLAIFLSNLHQEVTNLKAMLHAIDIERDFLQMDGHKGSPRRKSYSCRSNGWTEQRLNKWYSHSPSKVIIATGFIASTPQNIPTTLKRDGSDFSAAIIYGCSIRGACDRC</sequence>
<dbReference type="EMBL" id="LXQA010014641">
    <property type="protein sequence ID" value="MCH88683.1"/>
    <property type="molecule type" value="Genomic_DNA"/>
</dbReference>
<dbReference type="GO" id="GO:0009067">
    <property type="term" value="P:aspartate family amino acid biosynthetic process"/>
    <property type="evidence" value="ECO:0007669"/>
    <property type="project" value="InterPro"/>
</dbReference>
<dbReference type="GO" id="GO:0009090">
    <property type="term" value="P:homoserine biosynthetic process"/>
    <property type="evidence" value="ECO:0007669"/>
    <property type="project" value="TreeGrafter"/>
</dbReference>
<keyword evidence="2" id="KW-0418">Kinase</keyword>
<proteinExistence type="predicted"/>
<dbReference type="Gene3D" id="3.40.1160.10">
    <property type="entry name" value="Acetylglutamate kinase-like"/>
    <property type="match status" value="1"/>
</dbReference>